<gene>
    <name evidence="1" type="ORF">CLG85_000845</name>
</gene>
<evidence type="ECO:0000313" key="1">
    <source>
        <dbReference type="EMBL" id="MCT4368965.1"/>
    </source>
</evidence>
<protein>
    <recommendedName>
        <fullName evidence="3">Amidase</fullName>
    </recommendedName>
</protein>
<sequence length="116" mass="12281">MLSRIRFAETLSTAEIDAAYDRRAEVVARFAAAMADVDALIAPVLMRLPPSIAEVEAEFDRLNMEMLRNTSLVNLVDGCALAMPTPGAVPAYAMTMLVGVKGADARLLAIADAVSG</sequence>
<reference evidence="2" key="1">
    <citation type="submission" date="2023-07" db="EMBL/GenBank/DDBJ databases">
        <title>Yangia mangrovi SAOS 153D genome.</title>
        <authorList>
            <person name="Verma A."/>
            <person name="Pal Y."/>
            <person name="Sundharam S."/>
            <person name="Bisht B."/>
            <person name="Srinivasan K."/>
        </authorList>
    </citation>
    <scope>NUCLEOTIDE SEQUENCE [LARGE SCALE GENOMIC DNA]</scope>
    <source>
        <strain evidence="2">SAOS 153D</strain>
    </source>
</reference>
<accession>A0ABT2KF30</accession>
<organism evidence="1 2">
    <name type="scientific">Alloyangia mangrovi</name>
    <dbReference type="NCBI Taxonomy" id="1779329"/>
    <lineage>
        <taxon>Bacteria</taxon>
        <taxon>Pseudomonadati</taxon>
        <taxon>Pseudomonadota</taxon>
        <taxon>Alphaproteobacteria</taxon>
        <taxon>Rhodobacterales</taxon>
        <taxon>Roseobacteraceae</taxon>
        <taxon>Alloyangia</taxon>
    </lineage>
</organism>
<proteinExistence type="predicted"/>
<dbReference type="SUPFAM" id="SSF75304">
    <property type="entry name" value="Amidase signature (AS) enzymes"/>
    <property type="match status" value="1"/>
</dbReference>
<dbReference type="InterPro" id="IPR036928">
    <property type="entry name" value="AS_sf"/>
</dbReference>
<dbReference type="Gene3D" id="3.90.1300.10">
    <property type="entry name" value="Amidase signature (AS) domain"/>
    <property type="match status" value="1"/>
</dbReference>
<dbReference type="Proteomes" id="UP000217448">
    <property type="component" value="Unassembled WGS sequence"/>
</dbReference>
<evidence type="ECO:0000313" key="2">
    <source>
        <dbReference type="Proteomes" id="UP000217448"/>
    </source>
</evidence>
<comment type="caution">
    <text evidence="1">The sequence shown here is derived from an EMBL/GenBank/DDBJ whole genome shotgun (WGS) entry which is preliminary data.</text>
</comment>
<keyword evidence="2" id="KW-1185">Reference proteome</keyword>
<dbReference type="EMBL" id="NTHN02000001">
    <property type="protein sequence ID" value="MCT4368965.1"/>
    <property type="molecule type" value="Genomic_DNA"/>
</dbReference>
<evidence type="ECO:0008006" key="3">
    <source>
        <dbReference type="Google" id="ProtNLM"/>
    </source>
</evidence>
<name>A0ABT2KF30_9RHOB</name>